<dbReference type="AlphaFoldDB" id="A0A6J6CWX2"/>
<dbReference type="EMBL" id="CAEZSV010000102">
    <property type="protein sequence ID" value="CAB4554208.1"/>
    <property type="molecule type" value="Genomic_DNA"/>
</dbReference>
<evidence type="ECO:0000259" key="1">
    <source>
        <dbReference type="Pfam" id="PF01266"/>
    </source>
</evidence>
<accession>A0A6J6CWX2</accession>
<dbReference type="GO" id="GO:0005737">
    <property type="term" value="C:cytoplasm"/>
    <property type="evidence" value="ECO:0007669"/>
    <property type="project" value="TreeGrafter"/>
</dbReference>
<dbReference type="Gene3D" id="3.50.50.60">
    <property type="entry name" value="FAD/NAD(P)-binding domain"/>
    <property type="match status" value="1"/>
</dbReference>
<dbReference type="InterPro" id="IPR036188">
    <property type="entry name" value="FAD/NAD-bd_sf"/>
</dbReference>
<gene>
    <name evidence="2" type="ORF">UFOPK1506_00647</name>
</gene>
<dbReference type="SUPFAM" id="SSF51905">
    <property type="entry name" value="FAD/NAD(P)-binding domain"/>
    <property type="match status" value="1"/>
</dbReference>
<name>A0A6J6CWX2_9ZZZZ</name>
<reference evidence="2" key="1">
    <citation type="submission" date="2020-05" db="EMBL/GenBank/DDBJ databases">
        <authorList>
            <person name="Chiriac C."/>
            <person name="Salcher M."/>
            <person name="Ghai R."/>
            <person name="Kavagutti S V."/>
        </authorList>
    </citation>
    <scope>NUCLEOTIDE SEQUENCE</scope>
</reference>
<proteinExistence type="predicted"/>
<sequence>MNLWSDTLLYVEEERRALDTAIDADIAIVGGGFTGLWSAYYLKQLDPSLRIVILEAERIGFGASGRNGGWCSALYPTTANYTVVRPHLVTSIDEIGAFAHQHAPEVGFVKSGTLTIARSGAQLARLKSTLTGESELLSKDQIRSRIHMRNSIGGTFTPDCAVIHPGRLVRALAREVEKMGVQIFEKTRAITIEPTLITTERASVRATSIIKATEVFSQNPRQHAPIYSLMVATEPLSEEIWSEIGLKHRETFAEALHLVNYGQRTIDNRLAVGGRGARYLFGSRLKAKHEMDHRTHMEIIELTRAWFPVLKKVKFTHRWGGAVSIPRDWHPYITWDKASGIGRAGGYSGDGVTLSHLAGKTLAHLILERDHPITQLPHVNWQNPVWEPEPLRWLGVNGSVLATDLADREEALTRKPSLLAKALNSFIRV</sequence>
<protein>
    <submittedName>
        <fullName evidence="2">Unannotated protein</fullName>
    </submittedName>
</protein>
<dbReference type="PANTHER" id="PTHR13847">
    <property type="entry name" value="SARCOSINE DEHYDROGENASE-RELATED"/>
    <property type="match status" value="1"/>
</dbReference>
<dbReference type="InterPro" id="IPR006076">
    <property type="entry name" value="FAD-dep_OxRdtase"/>
</dbReference>
<evidence type="ECO:0000313" key="2">
    <source>
        <dbReference type="EMBL" id="CAB4554208.1"/>
    </source>
</evidence>
<organism evidence="2">
    <name type="scientific">freshwater metagenome</name>
    <dbReference type="NCBI Taxonomy" id="449393"/>
    <lineage>
        <taxon>unclassified sequences</taxon>
        <taxon>metagenomes</taxon>
        <taxon>ecological metagenomes</taxon>
    </lineage>
</organism>
<dbReference type="Gene3D" id="3.30.9.10">
    <property type="entry name" value="D-Amino Acid Oxidase, subunit A, domain 2"/>
    <property type="match status" value="1"/>
</dbReference>
<feature type="domain" description="FAD dependent oxidoreductase" evidence="1">
    <location>
        <begin position="25"/>
        <end position="365"/>
    </location>
</feature>
<dbReference type="Pfam" id="PF01266">
    <property type="entry name" value="DAO"/>
    <property type="match status" value="1"/>
</dbReference>
<dbReference type="PANTHER" id="PTHR13847:SF285">
    <property type="entry name" value="FAD DEPENDENT OXIDOREDUCTASE DOMAIN-CONTAINING PROTEIN"/>
    <property type="match status" value="1"/>
</dbReference>